<dbReference type="AlphaFoldDB" id="X0SLU3"/>
<feature type="transmembrane region" description="Helical" evidence="1">
    <location>
        <begin position="6"/>
        <end position="27"/>
    </location>
</feature>
<evidence type="ECO:0000256" key="1">
    <source>
        <dbReference type="SAM" id="Phobius"/>
    </source>
</evidence>
<keyword evidence="1" id="KW-0472">Membrane</keyword>
<proteinExistence type="predicted"/>
<organism evidence="2">
    <name type="scientific">marine sediment metagenome</name>
    <dbReference type="NCBI Taxonomy" id="412755"/>
    <lineage>
        <taxon>unclassified sequences</taxon>
        <taxon>metagenomes</taxon>
        <taxon>ecological metagenomes</taxon>
    </lineage>
</organism>
<gene>
    <name evidence="2" type="ORF">S01H1_11016</name>
</gene>
<keyword evidence="1" id="KW-0812">Transmembrane</keyword>
<accession>X0SLU3</accession>
<name>X0SLU3_9ZZZZ</name>
<comment type="caution">
    <text evidence="2">The sequence shown here is derived from an EMBL/GenBank/DDBJ whole genome shotgun (WGS) entry which is preliminary data.</text>
</comment>
<keyword evidence="1" id="KW-1133">Transmembrane helix</keyword>
<evidence type="ECO:0000313" key="2">
    <source>
        <dbReference type="EMBL" id="GAF76101.1"/>
    </source>
</evidence>
<reference evidence="2" key="1">
    <citation type="journal article" date="2014" name="Front. Microbiol.">
        <title>High frequency of phylogenetically diverse reductive dehalogenase-homologous genes in deep subseafloor sedimentary metagenomes.</title>
        <authorList>
            <person name="Kawai M."/>
            <person name="Futagami T."/>
            <person name="Toyoda A."/>
            <person name="Takaki Y."/>
            <person name="Nishi S."/>
            <person name="Hori S."/>
            <person name="Arai W."/>
            <person name="Tsubouchi T."/>
            <person name="Morono Y."/>
            <person name="Uchiyama I."/>
            <person name="Ito T."/>
            <person name="Fujiyama A."/>
            <person name="Inagaki F."/>
            <person name="Takami H."/>
        </authorList>
    </citation>
    <scope>NUCLEOTIDE SEQUENCE</scope>
    <source>
        <strain evidence="2">Expedition CK06-06</strain>
    </source>
</reference>
<dbReference type="EMBL" id="BARS01005617">
    <property type="protein sequence ID" value="GAF76101.1"/>
    <property type="molecule type" value="Genomic_DNA"/>
</dbReference>
<sequence>MTIETWSVVIGAVIASALWIIFSRLYYSLFGGKEMRRLKKENREMKKALDEKDKYIRKSLEELKNEARTRSGNQEDI</sequence>
<protein>
    <submittedName>
        <fullName evidence="2">Uncharacterized protein</fullName>
    </submittedName>
</protein>